<evidence type="ECO:0000313" key="4">
    <source>
        <dbReference type="Proteomes" id="UP000193689"/>
    </source>
</evidence>
<dbReference type="InterPro" id="IPR052254">
    <property type="entry name" value="CUL4-DDB1_E3_ligase_receptor"/>
</dbReference>
<reference evidence="3 4" key="1">
    <citation type="submission" date="2016-07" db="EMBL/GenBank/DDBJ databases">
        <title>Pervasive Adenine N6-methylation of Active Genes in Fungi.</title>
        <authorList>
            <consortium name="DOE Joint Genome Institute"/>
            <person name="Mondo S.J."/>
            <person name="Dannebaum R.O."/>
            <person name="Kuo R.C."/>
            <person name="Labutti K."/>
            <person name="Haridas S."/>
            <person name="Kuo A."/>
            <person name="Salamov A."/>
            <person name="Ahrendt S.R."/>
            <person name="Lipzen A."/>
            <person name="Sullivan W."/>
            <person name="Andreopoulos W.B."/>
            <person name="Clum A."/>
            <person name="Lindquist E."/>
            <person name="Daum C."/>
            <person name="Ramamoorthy G.K."/>
            <person name="Gryganskyi A."/>
            <person name="Culley D."/>
            <person name="Magnuson J.K."/>
            <person name="James T.Y."/>
            <person name="O'Malley M.A."/>
            <person name="Stajich J.E."/>
            <person name="Spatafora J.W."/>
            <person name="Visel A."/>
            <person name="Grigoriev I.V."/>
        </authorList>
    </citation>
    <scope>NUCLEOTIDE SEQUENCE [LARGE SCALE GENOMIC DNA]</scope>
    <source>
        <strain evidence="3 4">CBS 129021</strain>
    </source>
</reference>
<dbReference type="Gene3D" id="2.130.10.10">
    <property type="entry name" value="YVTN repeat-like/Quinoprotein amine dehydrogenase"/>
    <property type="match status" value="1"/>
</dbReference>
<gene>
    <name evidence="3" type="ORF">BCR38DRAFT_205761</name>
</gene>
<dbReference type="Proteomes" id="UP000193689">
    <property type="component" value="Unassembled WGS sequence"/>
</dbReference>
<accession>A0A1Y2DXU4</accession>
<keyword evidence="2" id="KW-0677">Repeat</keyword>
<dbReference type="InterPro" id="IPR036322">
    <property type="entry name" value="WD40_repeat_dom_sf"/>
</dbReference>
<sequence length="495" mass="55029">MSAKMDIPGYYYDPEKKRYFKVENSKTAPAASTWSTDKVKRRKLEDEEAAAALQRMKLNKDRIRRSQVLQEPLVGGFLAREFGSVEVDVRPSAFARELLEKGSMPLADSRWCSTGNVKHLCVTSEDTHSGLGVAFATLDELSLISAYIPRDNNGRVHRQLLANYSVPHSPQFAPYQELVVNQISDVKYHKPSGKVFVLSRQPDAAISFWDFNPVETDGPDGRLPSPRWLLGWSGTGHGVFMNHRLSGPSGTNNYQSNTVHPSPESATSLCIIGSNRGILHWPKERSITWLAPTVSQGRFNSSPKAFGDIFALDFKQGDSNILFSGGRPGKLFIGDTRSSFQEWQCLNHGYAISHIRSLDHHNVLVAGLNNTMVTYDTRMMKDDPPSSLYKPQTVRPVLRFHEYKNSAHINTGLDFNKESGLVAAAHDDGKVALYSVKTGHRLSSPDIAQIQSNRGPIQAIQFQTMPNDVNPTLFVGVHSNLNAYSFGVWGLKDDA</sequence>
<dbReference type="GO" id="GO:0080008">
    <property type="term" value="C:Cul4-RING E3 ubiquitin ligase complex"/>
    <property type="evidence" value="ECO:0007669"/>
    <property type="project" value="TreeGrafter"/>
</dbReference>
<protein>
    <recommendedName>
        <fullName evidence="5">Myocyte-specific enhancer factor 2d</fullName>
    </recommendedName>
</protein>
<keyword evidence="4" id="KW-1185">Reference proteome</keyword>
<evidence type="ECO:0008006" key="5">
    <source>
        <dbReference type="Google" id="ProtNLM"/>
    </source>
</evidence>
<evidence type="ECO:0000256" key="2">
    <source>
        <dbReference type="ARBA" id="ARBA00022737"/>
    </source>
</evidence>
<dbReference type="GeneID" id="63770334"/>
<dbReference type="OrthoDB" id="128867at2759"/>
<dbReference type="SUPFAM" id="SSF50978">
    <property type="entry name" value="WD40 repeat-like"/>
    <property type="match status" value="1"/>
</dbReference>
<evidence type="ECO:0000313" key="3">
    <source>
        <dbReference type="EMBL" id="ORY64057.1"/>
    </source>
</evidence>
<dbReference type="RefSeq" id="XP_040715471.1">
    <property type="nucleotide sequence ID" value="XM_040854122.1"/>
</dbReference>
<keyword evidence="1" id="KW-0853">WD repeat</keyword>
<dbReference type="PANTHER" id="PTHR44472">
    <property type="entry name" value="DDB1- AND CUL4-ASSOCIATED FACTOR 4-RELATED"/>
    <property type="match status" value="1"/>
</dbReference>
<dbReference type="AlphaFoldDB" id="A0A1Y2DXU4"/>
<comment type="caution">
    <text evidence="3">The sequence shown here is derived from an EMBL/GenBank/DDBJ whole genome shotgun (WGS) entry which is preliminary data.</text>
</comment>
<dbReference type="InParanoid" id="A0A1Y2DXU4"/>
<dbReference type="InterPro" id="IPR015943">
    <property type="entry name" value="WD40/YVTN_repeat-like_dom_sf"/>
</dbReference>
<dbReference type="PANTHER" id="PTHR44472:SF1">
    <property type="entry name" value="DDB1 AND CUL4 ASSOCIATED FACTOR 4"/>
    <property type="match status" value="1"/>
</dbReference>
<evidence type="ECO:0000256" key="1">
    <source>
        <dbReference type="ARBA" id="ARBA00022574"/>
    </source>
</evidence>
<dbReference type="STRING" id="1141098.A0A1Y2DXU4"/>
<organism evidence="3 4">
    <name type="scientific">Pseudomassariella vexata</name>
    <dbReference type="NCBI Taxonomy" id="1141098"/>
    <lineage>
        <taxon>Eukaryota</taxon>
        <taxon>Fungi</taxon>
        <taxon>Dikarya</taxon>
        <taxon>Ascomycota</taxon>
        <taxon>Pezizomycotina</taxon>
        <taxon>Sordariomycetes</taxon>
        <taxon>Xylariomycetidae</taxon>
        <taxon>Amphisphaeriales</taxon>
        <taxon>Pseudomassariaceae</taxon>
        <taxon>Pseudomassariella</taxon>
    </lineage>
</organism>
<dbReference type="EMBL" id="MCFJ01000007">
    <property type="protein sequence ID" value="ORY64057.1"/>
    <property type="molecule type" value="Genomic_DNA"/>
</dbReference>
<proteinExistence type="predicted"/>
<name>A0A1Y2DXU4_9PEZI</name>